<protein>
    <submittedName>
        <fullName evidence="1">Uncharacterized protein</fullName>
    </submittedName>
</protein>
<dbReference type="HOGENOM" id="CLU_1796453_0_0_1"/>
<sequence>MSIPSYNDYQIWIGVVDDHPSLELEEYIVALHKSNGLVCHWFSTIRTLDGTIKHFSESFSPGGAEHLACEQLRKRMLVSHLSDWQLRKFVEIFEETQARESQFFIFRWLYDCVDSGILKEEDVDRVKPWLDFAAESSHAVDANK</sequence>
<organism evidence="1 2">
    <name type="scientific">Emericella nidulans (strain FGSC A4 / ATCC 38163 / CBS 112.46 / NRRL 194 / M139)</name>
    <name type="common">Aspergillus nidulans</name>
    <dbReference type="NCBI Taxonomy" id="227321"/>
    <lineage>
        <taxon>Eukaryota</taxon>
        <taxon>Fungi</taxon>
        <taxon>Dikarya</taxon>
        <taxon>Ascomycota</taxon>
        <taxon>Pezizomycotina</taxon>
        <taxon>Eurotiomycetes</taxon>
        <taxon>Eurotiomycetidae</taxon>
        <taxon>Eurotiales</taxon>
        <taxon>Aspergillaceae</taxon>
        <taxon>Aspergillus</taxon>
        <taxon>Aspergillus subgen. Nidulantes</taxon>
    </lineage>
</organism>
<dbReference type="OrthoDB" id="4440876at2759"/>
<evidence type="ECO:0000313" key="1">
    <source>
        <dbReference type="EMBL" id="CBF80448.1"/>
    </source>
</evidence>
<evidence type="ECO:0000313" key="2">
    <source>
        <dbReference type="Proteomes" id="UP000000560"/>
    </source>
</evidence>
<proteinExistence type="predicted"/>
<dbReference type="KEGG" id="ani:ANIA_08393"/>
<dbReference type="AlphaFoldDB" id="Q5ATI7"/>
<dbReference type="InParanoid" id="Q5ATI7"/>
<accession>C8VE92</accession>
<name>Q5ATI7_EMENI</name>
<dbReference type="GeneID" id="2868813"/>
<dbReference type="RefSeq" id="XP_681662.1">
    <property type="nucleotide sequence ID" value="XM_676570.1"/>
</dbReference>
<keyword evidence="2" id="KW-1185">Reference proteome</keyword>
<reference evidence="2" key="1">
    <citation type="journal article" date="2005" name="Nature">
        <title>Sequencing of Aspergillus nidulans and comparative analysis with A. fumigatus and A. oryzae.</title>
        <authorList>
            <person name="Galagan J.E."/>
            <person name="Calvo S.E."/>
            <person name="Cuomo C."/>
            <person name="Ma L.J."/>
            <person name="Wortman J.R."/>
            <person name="Batzoglou S."/>
            <person name="Lee S.I."/>
            <person name="Basturkmen M."/>
            <person name="Spevak C.C."/>
            <person name="Clutterbuck J."/>
            <person name="Kapitonov V."/>
            <person name="Jurka J."/>
            <person name="Scazzocchio C."/>
            <person name="Farman M."/>
            <person name="Butler J."/>
            <person name="Purcell S."/>
            <person name="Harris S."/>
            <person name="Braus G.H."/>
            <person name="Draht O."/>
            <person name="Busch S."/>
            <person name="D'Enfert C."/>
            <person name="Bouchier C."/>
            <person name="Goldman G.H."/>
            <person name="Bell-Pedersen D."/>
            <person name="Griffiths-Jones S."/>
            <person name="Doonan J.H."/>
            <person name="Yu J."/>
            <person name="Vienken K."/>
            <person name="Pain A."/>
            <person name="Freitag M."/>
            <person name="Selker E.U."/>
            <person name="Archer D.B."/>
            <person name="Penalva M.A."/>
            <person name="Oakley B.R."/>
            <person name="Momany M."/>
            <person name="Tanaka T."/>
            <person name="Kumagai T."/>
            <person name="Asai K."/>
            <person name="Machida M."/>
            <person name="Nierman W.C."/>
            <person name="Denning D.W."/>
            <person name="Caddick M."/>
            <person name="Hynes M."/>
            <person name="Paoletti M."/>
            <person name="Fischer R."/>
            <person name="Miller B."/>
            <person name="Dyer P."/>
            <person name="Sachs M.S."/>
            <person name="Osmani S.A."/>
            <person name="Birren B.W."/>
        </authorList>
    </citation>
    <scope>NUCLEOTIDE SEQUENCE [LARGE SCALE GENOMIC DNA]</scope>
    <source>
        <strain evidence="2">FGSC A4 / ATCC 38163 / CBS 112.46 / NRRL 194 / M139</strain>
    </source>
</reference>
<dbReference type="EMBL" id="BN001305">
    <property type="protein sequence ID" value="CBF80448.1"/>
    <property type="molecule type" value="Genomic_DNA"/>
</dbReference>
<reference evidence="2" key="2">
    <citation type="journal article" date="2009" name="Fungal Genet. Biol.">
        <title>The 2008 update of the Aspergillus nidulans genome annotation: a community effort.</title>
        <authorList>
            <person name="Wortman J.R."/>
            <person name="Gilsenan J.M."/>
            <person name="Joardar V."/>
            <person name="Deegan J."/>
            <person name="Clutterbuck J."/>
            <person name="Andersen M.R."/>
            <person name="Archer D."/>
            <person name="Bencina M."/>
            <person name="Braus G."/>
            <person name="Coutinho P."/>
            <person name="von Dohren H."/>
            <person name="Doonan J."/>
            <person name="Driessen A.J."/>
            <person name="Durek P."/>
            <person name="Espeso E."/>
            <person name="Fekete E."/>
            <person name="Flipphi M."/>
            <person name="Estrada C.G."/>
            <person name="Geysens S."/>
            <person name="Goldman G."/>
            <person name="de Groot P.W."/>
            <person name="Hansen K."/>
            <person name="Harris S.D."/>
            <person name="Heinekamp T."/>
            <person name="Helmstaedt K."/>
            <person name="Henrissat B."/>
            <person name="Hofmann G."/>
            <person name="Homan T."/>
            <person name="Horio T."/>
            <person name="Horiuchi H."/>
            <person name="James S."/>
            <person name="Jones M."/>
            <person name="Karaffa L."/>
            <person name="Karanyi Z."/>
            <person name="Kato M."/>
            <person name="Keller N."/>
            <person name="Kelly D.E."/>
            <person name="Kiel J.A."/>
            <person name="Kim J.M."/>
            <person name="van der Klei I.J."/>
            <person name="Klis F.M."/>
            <person name="Kovalchuk A."/>
            <person name="Krasevec N."/>
            <person name="Kubicek C.P."/>
            <person name="Liu B."/>
            <person name="Maccabe A."/>
            <person name="Meyer V."/>
            <person name="Mirabito P."/>
            <person name="Miskei M."/>
            <person name="Mos M."/>
            <person name="Mullins J."/>
            <person name="Nelson D.R."/>
            <person name="Nielsen J."/>
            <person name="Oakley B.R."/>
            <person name="Osmani S.A."/>
            <person name="Pakula T."/>
            <person name="Paszewski A."/>
            <person name="Paulsen I."/>
            <person name="Pilsyk S."/>
            <person name="Pocsi I."/>
            <person name="Punt P.J."/>
            <person name="Ram A.F."/>
            <person name="Ren Q."/>
            <person name="Robellet X."/>
            <person name="Robson G."/>
            <person name="Seiboth B."/>
            <person name="van Solingen P."/>
            <person name="Specht T."/>
            <person name="Sun J."/>
            <person name="Taheri-Talesh N."/>
            <person name="Takeshita N."/>
            <person name="Ussery D."/>
            <person name="vanKuyk P.A."/>
            <person name="Visser H."/>
            <person name="van de Vondervoort P.J."/>
            <person name="de Vries R.P."/>
            <person name="Walton J."/>
            <person name="Xiang X."/>
            <person name="Xiong Y."/>
            <person name="Zeng A.P."/>
            <person name="Brandt B.W."/>
            <person name="Cornell M.J."/>
            <person name="van den Hondel C.A."/>
            <person name="Visser J."/>
            <person name="Oliver S.G."/>
            <person name="Turner G."/>
        </authorList>
    </citation>
    <scope>GENOME REANNOTATION</scope>
    <source>
        <strain evidence="2">FGSC A4 / ATCC 38163 / CBS 112.46 / NRRL 194 / M139</strain>
    </source>
</reference>
<dbReference type="Proteomes" id="UP000000560">
    <property type="component" value="Chromosome V"/>
</dbReference>
<dbReference type="VEuPathDB" id="FungiDB:AN8393"/>
<accession>Q5ATI7</accession>
<gene>
    <name evidence="1" type="ORF">ANIA_08393</name>
</gene>